<gene>
    <name evidence="1" type="ORF">EDWATA_00058</name>
</gene>
<dbReference type="HOGENOM" id="CLU_3232863_0_0_6"/>
<name>D4F036_EDWTA</name>
<dbReference type="Proteomes" id="UP000003692">
    <property type="component" value="Unassembled WGS sequence"/>
</dbReference>
<protein>
    <submittedName>
        <fullName evidence="1">Uncharacterized protein</fullName>
    </submittedName>
</protein>
<evidence type="ECO:0000313" key="1">
    <source>
        <dbReference type="EMBL" id="EFE24865.1"/>
    </source>
</evidence>
<evidence type="ECO:0000313" key="2">
    <source>
        <dbReference type="Proteomes" id="UP000003692"/>
    </source>
</evidence>
<sequence>MNIIGRFIFQGLMWPLITLFRTGQLLAKARLSGLFRAVIFGPY</sequence>
<reference evidence="1 2" key="1">
    <citation type="submission" date="2010-02" db="EMBL/GenBank/DDBJ databases">
        <authorList>
            <person name="Weinstock G."/>
            <person name="Sodergren E."/>
            <person name="Clifton S."/>
            <person name="Fulton L."/>
            <person name="Fulton B."/>
            <person name="Courtney L."/>
            <person name="Fronick C."/>
            <person name="Harrison M."/>
            <person name="Strong C."/>
            <person name="Farmer C."/>
            <person name="Delahaunty K."/>
            <person name="Markovic C."/>
            <person name="Hall O."/>
            <person name="Minx P."/>
            <person name="Tomlinson C."/>
            <person name="Mitreva M."/>
            <person name="Nelson J."/>
            <person name="Hou S."/>
            <person name="Wollam A."/>
            <person name="Pepin K.H."/>
            <person name="Johnson M."/>
            <person name="Bhonagiri V."/>
            <person name="Zhang X."/>
            <person name="Suruliraj S."/>
            <person name="Warren W."/>
            <person name="Chinwalla A."/>
            <person name="Mardis E.R."/>
            <person name="Wilson R.K."/>
        </authorList>
    </citation>
    <scope>NUCLEOTIDE SEQUENCE [LARGE SCALE GENOMIC DNA]</scope>
    <source>
        <strain evidence="1 2">ATCC 23685</strain>
    </source>
</reference>
<comment type="caution">
    <text evidence="1">The sequence shown here is derived from an EMBL/GenBank/DDBJ whole genome shotgun (WGS) entry which is preliminary data.</text>
</comment>
<dbReference type="EMBL" id="ADGK01000005">
    <property type="protein sequence ID" value="EFE24865.1"/>
    <property type="molecule type" value="Genomic_DNA"/>
</dbReference>
<accession>D4F036</accession>
<dbReference type="AlphaFoldDB" id="D4F036"/>
<organism evidence="1 2">
    <name type="scientific">Edwardsiella tarda ATCC 23685</name>
    <dbReference type="NCBI Taxonomy" id="500638"/>
    <lineage>
        <taxon>Bacteria</taxon>
        <taxon>Pseudomonadati</taxon>
        <taxon>Pseudomonadota</taxon>
        <taxon>Gammaproteobacteria</taxon>
        <taxon>Enterobacterales</taxon>
        <taxon>Hafniaceae</taxon>
        <taxon>Edwardsiella</taxon>
    </lineage>
</organism>
<proteinExistence type="predicted"/>